<reference evidence="1 2" key="1">
    <citation type="submission" date="2018-04" db="EMBL/GenBank/DDBJ databases">
        <title>Complete genome uncultured novel isolate.</title>
        <authorList>
            <person name="Merlino G."/>
        </authorList>
    </citation>
    <scope>NUCLEOTIDE SEQUENCE [LARGE SCALE GENOMIC DNA]</scope>
    <source>
        <strain evidence="2">R1DC9</strain>
    </source>
</reference>
<dbReference type="AlphaFoldDB" id="A0A4D7JSQ7"/>
<accession>A0A4D7JSQ7</accession>
<name>A0A4D7JSQ7_9BACT</name>
<gene>
    <name evidence="1" type="ORF">DCC35_10510</name>
</gene>
<proteinExistence type="predicted"/>
<dbReference type="RefSeq" id="WP_137090730.1">
    <property type="nucleotide sequence ID" value="NZ_CP028923.1"/>
</dbReference>
<evidence type="ECO:0000313" key="1">
    <source>
        <dbReference type="EMBL" id="QCK15146.1"/>
    </source>
</evidence>
<protein>
    <submittedName>
        <fullName evidence="1">Uncharacterized protein</fullName>
    </submittedName>
</protein>
<organism evidence="1 2">
    <name type="scientific">Mangrovivirga cuniculi</name>
    <dbReference type="NCBI Taxonomy" id="2715131"/>
    <lineage>
        <taxon>Bacteria</taxon>
        <taxon>Pseudomonadati</taxon>
        <taxon>Bacteroidota</taxon>
        <taxon>Cytophagia</taxon>
        <taxon>Cytophagales</taxon>
        <taxon>Mangrovivirgaceae</taxon>
        <taxon>Mangrovivirga</taxon>
    </lineage>
</organism>
<evidence type="ECO:0000313" key="2">
    <source>
        <dbReference type="Proteomes" id="UP000298616"/>
    </source>
</evidence>
<dbReference type="Proteomes" id="UP000298616">
    <property type="component" value="Chromosome"/>
</dbReference>
<dbReference type="EMBL" id="CP028923">
    <property type="protein sequence ID" value="QCK15146.1"/>
    <property type="molecule type" value="Genomic_DNA"/>
</dbReference>
<keyword evidence="2" id="KW-1185">Reference proteome</keyword>
<dbReference type="KEGG" id="fpf:DCC35_10510"/>
<sequence length="103" mass="11723">MDNNLGKNQIEIGSAIRLPKSDKSITVYTTITDKIHIDILSEKTPDLPFKLLMSSLKSNDQLKKAKELVIITHKGKEIAKIVNGEFKITKLNFFVKLFFKSIF</sequence>